<dbReference type="InterPro" id="IPR000715">
    <property type="entry name" value="Glycosyl_transferase_4"/>
</dbReference>
<dbReference type="GO" id="GO:0009276">
    <property type="term" value="C:Gram-negative-bacterium-type cell wall"/>
    <property type="evidence" value="ECO:0007669"/>
    <property type="project" value="InterPro"/>
</dbReference>
<evidence type="ECO:0000256" key="10">
    <source>
        <dbReference type="ARBA" id="ARBA00023136"/>
    </source>
</evidence>
<comment type="function">
    <text evidence="12">Catalyzes the transfer of the GlcNAc-1-phosphate moiety from UDP-GlcNAc onto the carrier lipid undecaprenyl phosphate (C55-P), yielding GlcNAc-pyrophosphoryl-undecaprenyl (GlcNAc-PP-C55).</text>
</comment>
<dbReference type="PANTHER" id="PTHR22926">
    <property type="entry name" value="PHOSPHO-N-ACETYLMURAMOYL-PENTAPEPTIDE-TRANSFERASE"/>
    <property type="match status" value="1"/>
</dbReference>
<feature type="transmembrane region" description="Helical" evidence="12">
    <location>
        <begin position="329"/>
        <end position="349"/>
    </location>
</feature>
<dbReference type="RefSeq" id="WP_095504073.1">
    <property type="nucleotide sequence ID" value="NZ_BSNC01000005.1"/>
</dbReference>
<proteinExistence type="inferred from homology"/>
<evidence type="ECO:0000256" key="12">
    <source>
        <dbReference type="HAMAP-Rule" id="MF_02030"/>
    </source>
</evidence>
<feature type="transmembrane region" description="Helical" evidence="12">
    <location>
        <begin position="6"/>
        <end position="24"/>
    </location>
</feature>
<feature type="transmembrane region" description="Helical" evidence="12">
    <location>
        <begin position="252"/>
        <end position="271"/>
    </location>
</feature>
<keyword evidence="7 12" id="KW-0460">Magnesium</keyword>
<feature type="transmembrane region" description="Helical" evidence="12">
    <location>
        <begin position="105"/>
        <end position="124"/>
    </location>
</feature>
<dbReference type="GO" id="GO:0030145">
    <property type="term" value="F:manganese ion binding"/>
    <property type="evidence" value="ECO:0007669"/>
    <property type="project" value="InterPro"/>
</dbReference>
<keyword evidence="10 12" id="KW-0472">Membrane</keyword>
<keyword evidence="15" id="KW-1185">Reference proteome</keyword>
<feature type="binding site" evidence="13">
    <location>
        <position position="225"/>
    </location>
    <ligand>
        <name>Mg(2+)</name>
        <dbReference type="ChEBI" id="CHEBI:18420"/>
    </ligand>
</feature>
<keyword evidence="8 12" id="KW-0448">Lipopolysaccharide biosynthesis</keyword>
<feature type="transmembrane region" description="Helical" evidence="12">
    <location>
        <begin position="169"/>
        <end position="186"/>
    </location>
</feature>
<dbReference type="GO" id="GO:0005886">
    <property type="term" value="C:plasma membrane"/>
    <property type="evidence" value="ECO:0007669"/>
    <property type="project" value="UniProtKB-SubCell"/>
</dbReference>
<dbReference type="AlphaFoldDB" id="A0AA37RY18"/>
<evidence type="ECO:0000256" key="5">
    <source>
        <dbReference type="ARBA" id="ARBA00022679"/>
    </source>
</evidence>
<evidence type="ECO:0000256" key="9">
    <source>
        <dbReference type="ARBA" id="ARBA00022989"/>
    </source>
</evidence>
<dbReference type="Pfam" id="PF00953">
    <property type="entry name" value="Glycos_transf_4"/>
    <property type="match status" value="1"/>
</dbReference>
<dbReference type="GO" id="GO:0009243">
    <property type="term" value="P:O antigen biosynthetic process"/>
    <property type="evidence" value="ECO:0007669"/>
    <property type="project" value="UniProtKB-UniRule"/>
</dbReference>
<keyword evidence="4 12" id="KW-0328">Glycosyltransferase</keyword>
<evidence type="ECO:0000256" key="13">
    <source>
        <dbReference type="PIRSR" id="PIRSR600715-1"/>
    </source>
</evidence>
<dbReference type="GO" id="GO:0000287">
    <property type="term" value="F:magnesium ion binding"/>
    <property type="evidence" value="ECO:0007669"/>
    <property type="project" value="InterPro"/>
</dbReference>
<protein>
    <recommendedName>
        <fullName evidence="12">Undecaprenyl-phosphate alpha-N-acetylglucosaminyl 1-phosphate transferase</fullName>
        <ecNumber evidence="12">2.7.8.33</ecNumber>
    </recommendedName>
    <alternativeName>
        <fullName evidence="12">UDP-GlcNAc:undecaprenyl-phosphate GlcNAc-1-phosphate transferase</fullName>
    </alternativeName>
    <alternativeName>
        <fullName evidence="12">Undecaprenyl-phosphate GlcNAc-1-phosphate transferase</fullName>
    </alternativeName>
</protein>
<dbReference type="PANTHER" id="PTHR22926:SF3">
    <property type="entry name" value="UNDECAPRENYL-PHOSPHATE ALPHA-N-ACETYLGLUCOSAMINYL 1-PHOSPHATE TRANSFERASE"/>
    <property type="match status" value="1"/>
</dbReference>
<dbReference type="GO" id="GO:0071555">
    <property type="term" value="P:cell wall organization"/>
    <property type="evidence" value="ECO:0007669"/>
    <property type="project" value="TreeGrafter"/>
</dbReference>
<feature type="binding site" evidence="13">
    <location>
        <position position="162"/>
    </location>
    <ligand>
        <name>Mg(2+)</name>
        <dbReference type="ChEBI" id="CHEBI:18420"/>
    </ligand>
</feature>
<feature type="transmembrane region" description="Helical" evidence="12">
    <location>
        <begin position="222"/>
        <end position="240"/>
    </location>
</feature>
<dbReference type="NCBIfam" id="TIGR02380">
    <property type="entry name" value="ECA_wecA"/>
    <property type="match status" value="1"/>
</dbReference>
<reference evidence="14" key="2">
    <citation type="submission" date="2023-01" db="EMBL/GenBank/DDBJ databases">
        <title>Draft genome sequence of Paraferrimonas sedimenticola strain NBRC 101628.</title>
        <authorList>
            <person name="Sun Q."/>
            <person name="Mori K."/>
        </authorList>
    </citation>
    <scope>NUCLEOTIDE SEQUENCE</scope>
    <source>
        <strain evidence="14">NBRC 101628</strain>
    </source>
</reference>
<comment type="catalytic activity">
    <reaction evidence="12">
        <text>di-trans,octa-cis-undecaprenyl phosphate + UDP-N-acetyl-alpha-D-glucosamine = N-acetyl-alpha-D-glucosaminyl-di-trans,octa-cis-undecaprenyl diphosphate + UMP</text>
        <dbReference type="Rhea" id="RHEA:28090"/>
        <dbReference type="ChEBI" id="CHEBI:57705"/>
        <dbReference type="ChEBI" id="CHEBI:57865"/>
        <dbReference type="ChEBI" id="CHEBI:60392"/>
        <dbReference type="ChEBI" id="CHEBI:62959"/>
        <dbReference type="EC" id="2.7.8.33"/>
    </reaction>
</comment>
<dbReference type="CDD" id="cd06853">
    <property type="entry name" value="GT_WecA_like"/>
    <property type="match status" value="1"/>
</dbReference>
<sequence>MFEFTPLAVILASFIGSLMAITLLRKFAQRVGLVDKPDHRKHHQGAVPLVGGIAVFVGIVIGGLGLAHVADFGMHDVYLFLTASTILVVVGAIDDKRDLGVRIRIVCQTIAALIMMLGAGYGIFELGALLDIAGLEIGSISLGWFGYVFTILAVIFAINAFNMVDGIDGLIGGMAVSAFLGLGILYYSVDLWESAVCVLFVAVLLPYLMFNLQLFGNRRKIFMGDAGSMFIGFAVIWMLSTGSQGEDAAFRPVMALYLVAIPIMDMVGIMIRRVRKGQSPFRPDRDHLHHICLRAGFNSWQTLALITTCSLSIVGMGLAMEMAGVAESIMLLVFLAMFALYVWVLNHIWKLLVWFHKLGLVKPNAEVRQNN</sequence>
<comment type="cofactor">
    <cofactor evidence="12">
        <name>Mn(2+)</name>
        <dbReference type="ChEBI" id="CHEBI:29035"/>
    </cofactor>
</comment>
<dbReference type="EMBL" id="BSNC01000005">
    <property type="protein sequence ID" value="GLP96757.1"/>
    <property type="molecule type" value="Genomic_DNA"/>
</dbReference>
<feature type="transmembrane region" description="Helical" evidence="12">
    <location>
        <begin position="144"/>
        <end position="162"/>
    </location>
</feature>
<evidence type="ECO:0000256" key="7">
    <source>
        <dbReference type="ARBA" id="ARBA00022842"/>
    </source>
</evidence>
<keyword evidence="3 12" id="KW-0997">Cell inner membrane</keyword>
<evidence type="ECO:0000256" key="4">
    <source>
        <dbReference type="ARBA" id="ARBA00022676"/>
    </source>
</evidence>
<evidence type="ECO:0000256" key="6">
    <source>
        <dbReference type="ARBA" id="ARBA00022692"/>
    </source>
</evidence>
<gene>
    <name evidence="14" type="primary">rfe</name>
    <name evidence="12" type="synonym">wecA</name>
    <name evidence="14" type="ORF">GCM10007895_20630</name>
</gene>
<evidence type="ECO:0000256" key="2">
    <source>
        <dbReference type="ARBA" id="ARBA00022475"/>
    </source>
</evidence>
<comment type="pathway">
    <text evidence="12">Bacterial outer membrane biogenesis; LPS O-antigen biosynthesis.</text>
</comment>
<comment type="caution">
    <text evidence="14">The sequence shown here is derived from an EMBL/GenBank/DDBJ whole genome shotgun (WGS) entry which is preliminary data.</text>
</comment>
<accession>A0AA37RY18</accession>
<evidence type="ECO:0000256" key="8">
    <source>
        <dbReference type="ARBA" id="ARBA00022985"/>
    </source>
</evidence>
<keyword evidence="2 12" id="KW-1003">Cell membrane</keyword>
<keyword evidence="9 12" id="KW-1133">Transmembrane helix</keyword>
<comment type="subcellular location">
    <subcellularLocation>
        <location evidence="12">Cell inner membrane</location>
        <topology evidence="12">Multi-pass membrane protein</topology>
    </subcellularLocation>
    <subcellularLocation>
        <location evidence="1">Cell membrane</location>
        <topology evidence="1">Multi-pass membrane protein</topology>
    </subcellularLocation>
</comment>
<dbReference type="Proteomes" id="UP001161422">
    <property type="component" value="Unassembled WGS sequence"/>
</dbReference>
<evidence type="ECO:0000313" key="15">
    <source>
        <dbReference type="Proteomes" id="UP001161422"/>
    </source>
</evidence>
<dbReference type="GO" id="GO:0016757">
    <property type="term" value="F:glycosyltransferase activity"/>
    <property type="evidence" value="ECO:0007669"/>
    <property type="project" value="UniProtKB-KW"/>
</dbReference>
<feature type="transmembrane region" description="Helical" evidence="12">
    <location>
        <begin position="192"/>
        <end position="210"/>
    </location>
</feature>
<evidence type="ECO:0000313" key="14">
    <source>
        <dbReference type="EMBL" id="GLP96757.1"/>
    </source>
</evidence>
<dbReference type="HAMAP" id="MF_02030">
    <property type="entry name" value="WecA_Gammaproteo"/>
    <property type="match status" value="1"/>
</dbReference>
<dbReference type="EC" id="2.7.8.33" evidence="12"/>
<feature type="transmembrane region" description="Helical" evidence="12">
    <location>
        <begin position="77"/>
        <end position="93"/>
    </location>
</feature>
<dbReference type="InterPro" id="IPR012750">
    <property type="entry name" value="ECA_WecA-rel"/>
</dbReference>
<evidence type="ECO:0000256" key="11">
    <source>
        <dbReference type="ARBA" id="ARBA00023211"/>
    </source>
</evidence>
<comment type="cofactor">
    <cofactor evidence="12 13">
        <name>Mg(2+)</name>
        <dbReference type="ChEBI" id="CHEBI:18420"/>
    </cofactor>
</comment>
<evidence type="ECO:0000256" key="1">
    <source>
        <dbReference type="ARBA" id="ARBA00004651"/>
    </source>
</evidence>
<reference evidence="14" key="1">
    <citation type="journal article" date="2014" name="Int. J. Syst. Evol. Microbiol.">
        <title>Complete genome sequence of Corynebacterium casei LMG S-19264T (=DSM 44701T), isolated from a smear-ripened cheese.</title>
        <authorList>
            <consortium name="US DOE Joint Genome Institute (JGI-PGF)"/>
            <person name="Walter F."/>
            <person name="Albersmeier A."/>
            <person name="Kalinowski J."/>
            <person name="Ruckert C."/>
        </authorList>
    </citation>
    <scope>NUCLEOTIDE SEQUENCE</scope>
    <source>
        <strain evidence="14">NBRC 101628</strain>
    </source>
</reference>
<comment type="similarity">
    <text evidence="12">Belongs to the glycosyltransferase 4 family. WecA subfamily.</text>
</comment>
<keyword evidence="6 12" id="KW-0812">Transmembrane</keyword>
<feature type="transmembrane region" description="Helical" evidence="12">
    <location>
        <begin position="303"/>
        <end position="323"/>
    </location>
</feature>
<dbReference type="GO" id="GO:0044038">
    <property type="term" value="P:cell wall macromolecule biosynthetic process"/>
    <property type="evidence" value="ECO:0007669"/>
    <property type="project" value="TreeGrafter"/>
</dbReference>
<evidence type="ECO:0000256" key="3">
    <source>
        <dbReference type="ARBA" id="ARBA00022519"/>
    </source>
</evidence>
<keyword evidence="5 12" id="KW-0808">Transferase</keyword>
<feature type="transmembrane region" description="Helical" evidence="12">
    <location>
        <begin position="45"/>
        <end position="65"/>
    </location>
</feature>
<name>A0AA37RY18_9GAMM</name>
<keyword evidence="11 12" id="KW-0464">Manganese</keyword>
<organism evidence="14 15">
    <name type="scientific">Paraferrimonas sedimenticola</name>
    <dbReference type="NCBI Taxonomy" id="375674"/>
    <lineage>
        <taxon>Bacteria</taxon>
        <taxon>Pseudomonadati</taxon>
        <taxon>Pseudomonadota</taxon>
        <taxon>Gammaproteobacteria</taxon>
        <taxon>Alteromonadales</taxon>
        <taxon>Ferrimonadaceae</taxon>
        <taxon>Paraferrimonas</taxon>
    </lineage>
</organism>
<keyword evidence="13" id="KW-0479">Metal-binding</keyword>
<dbReference type="GO" id="GO:0036380">
    <property type="term" value="F:UDP-N-acetylglucosamine-undecaprenyl-phosphate N-acetylglucosaminephosphotransferase activity"/>
    <property type="evidence" value="ECO:0007669"/>
    <property type="project" value="UniProtKB-UniRule"/>
</dbReference>